<proteinExistence type="predicted"/>
<accession>A0A9D4J602</accession>
<organism evidence="1 2">
    <name type="scientific">Dreissena polymorpha</name>
    <name type="common">Zebra mussel</name>
    <name type="synonym">Mytilus polymorpha</name>
    <dbReference type="NCBI Taxonomy" id="45954"/>
    <lineage>
        <taxon>Eukaryota</taxon>
        <taxon>Metazoa</taxon>
        <taxon>Spiralia</taxon>
        <taxon>Lophotrochozoa</taxon>
        <taxon>Mollusca</taxon>
        <taxon>Bivalvia</taxon>
        <taxon>Autobranchia</taxon>
        <taxon>Heteroconchia</taxon>
        <taxon>Euheterodonta</taxon>
        <taxon>Imparidentia</taxon>
        <taxon>Neoheterodontei</taxon>
        <taxon>Myida</taxon>
        <taxon>Dreissenoidea</taxon>
        <taxon>Dreissenidae</taxon>
        <taxon>Dreissena</taxon>
    </lineage>
</organism>
<reference evidence="1" key="1">
    <citation type="journal article" date="2019" name="bioRxiv">
        <title>The Genome of the Zebra Mussel, Dreissena polymorpha: A Resource for Invasive Species Research.</title>
        <authorList>
            <person name="McCartney M.A."/>
            <person name="Auch B."/>
            <person name="Kono T."/>
            <person name="Mallez S."/>
            <person name="Zhang Y."/>
            <person name="Obille A."/>
            <person name="Becker A."/>
            <person name="Abrahante J.E."/>
            <person name="Garbe J."/>
            <person name="Badalamenti J.P."/>
            <person name="Herman A."/>
            <person name="Mangelson H."/>
            <person name="Liachko I."/>
            <person name="Sullivan S."/>
            <person name="Sone E.D."/>
            <person name="Koren S."/>
            <person name="Silverstein K.A.T."/>
            <person name="Beckman K.B."/>
            <person name="Gohl D.M."/>
        </authorList>
    </citation>
    <scope>NUCLEOTIDE SEQUENCE</scope>
    <source>
        <strain evidence="1">Duluth1</strain>
        <tissue evidence="1">Whole animal</tissue>
    </source>
</reference>
<comment type="caution">
    <text evidence="1">The sequence shown here is derived from an EMBL/GenBank/DDBJ whole genome shotgun (WGS) entry which is preliminary data.</text>
</comment>
<dbReference type="EMBL" id="JAIWYP010000007">
    <property type="protein sequence ID" value="KAH3801081.1"/>
    <property type="molecule type" value="Genomic_DNA"/>
</dbReference>
<evidence type="ECO:0000313" key="1">
    <source>
        <dbReference type="EMBL" id="KAH3801081.1"/>
    </source>
</evidence>
<reference evidence="1" key="2">
    <citation type="submission" date="2020-11" db="EMBL/GenBank/DDBJ databases">
        <authorList>
            <person name="McCartney M.A."/>
            <person name="Auch B."/>
            <person name="Kono T."/>
            <person name="Mallez S."/>
            <person name="Becker A."/>
            <person name="Gohl D.M."/>
            <person name="Silverstein K.A.T."/>
            <person name="Koren S."/>
            <person name="Bechman K.B."/>
            <person name="Herman A."/>
            <person name="Abrahante J.E."/>
            <person name="Garbe J."/>
        </authorList>
    </citation>
    <scope>NUCLEOTIDE SEQUENCE</scope>
    <source>
        <strain evidence="1">Duluth1</strain>
        <tissue evidence="1">Whole animal</tissue>
    </source>
</reference>
<evidence type="ECO:0000313" key="2">
    <source>
        <dbReference type="Proteomes" id="UP000828390"/>
    </source>
</evidence>
<gene>
    <name evidence="1" type="ORF">DPMN_154726</name>
</gene>
<keyword evidence="2" id="KW-1185">Reference proteome</keyword>
<dbReference type="Proteomes" id="UP000828390">
    <property type="component" value="Unassembled WGS sequence"/>
</dbReference>
<protein>
    <submittedName>
        <fullName evidence="1">Uncharacterized protein</fullName>
    </submittedName>
</protein>
<dbReference type="AlphaFoldDB" id="A0A9D4J602"/>
<name>A0A9D4J602_DREPO</name>
<sequence length="141" mass="16250">MISIEKSYKKILEEIKALRKTINDSLDQLEMNTKQALNTLLANVRTSIQTDIENCNQSIKSITCVKEDWLRRKEKSKSLKFIKYRKCCDQSLKTKAFLRAMTTKNEMTLSFNPDTTIKQTLSTLSVLGQILSNLYHPSDVN</sequence>